<reference evidence="1 2" key="1">
    <citation type="submission" date="2024-03" db="EMBL/GenBank/DDBJ databases">
        <title>Human intestinal bacterial collection.</title>
        <authorList>
            <person name="Pauvert C."/>
            <person name="Hitch T.C.A."/>
            <person name="Clavel T."/>
        </authorList>
    </citation>
    <scope>NUCLEOTIDE SEQUENCE [LARGE SCALE GENOMIC DNA]</scope>
    <source>
        <strain evidence="1 2">CLA-SR-H024</strain>
    </source>
</reference>
<accession>A0ABV1F3L6</accession>
<protein>
    <submittedName>
        <fullName evidence="1">Uncharacterized protein</fullName>
    </submittedName>
</protein>
<dbReference type="Gene3D" id="3.30.1050.10">
    <property type="entry name" value="SCP2 sterol-binding domain"/>
    <property type="match status" value="1"/>
</dbReference>
<evidence type="ECO:0000313" key="1">
    <source>
        <dbReference type="EMBL" id="MEQ2467153.1"/>
    </source>
</evidence>
<name>A0ABV1F3L6_9BACI</name>
<dbReference type="Proteomes" id="UP001465426">
    <property type="component" value="Unassembled WGS sequence"/>
</dbReference>
<dbReference type="EMBL" id="JBBMFN010000043">
    <property type="protein sequence ID" value="MEQ2467153.1"/>
    <property type="molecule type" value="Genomic_DNA"/>
</dbReference>
<organism evidence="1 2">
    <name type="scientific">Niallia hominis</name>
    <dbReference type="NCBI Taxonomy" id="3133173"/>
    <lineage>
        <taxon>Bacteria</taxon>
        <taxon>Bacillati</taxon>
        <taxon>Bacillota</taxon>
        <taxon>Bacilli</taxon>
        <taxon>Bacillales</taxon>
        <taxon>Bacillaceae</taxon>
        <taxon>Niallia</taxon>
    </lineage>
</organism>
<evidence type="ECO:0000313" key="2">
    <source>
        <dbReference type="Proteomes" id="UP001465426"/>
    </source>
</evidence>
<comment type="caution">
    <text evidence="1">The sequence shown here is derived from an EMBL/GenBank/DDBJ whole genome shotgun (WGS) entry which is preliminary data.</text>
</comment>
<dbReference type="InterPro" id="IPR036527">
    <property type="entry name" value="SCP2_sterol-bd_dom_sf"/>
</dbReference>
<keyword evidence="2" id="KW-1185">Reference proteome</keyword>
<sequence length="111" mass="12829">MTSFVDKLNRKESLKPLLRNTSFSLAISCQKVAYLMEVRNNHFSWRRMKEENPDVWLMGERESIHSIASGEILLREAKKNGLIQLDGSLRKILLLESLLFLCNSPPEKRIG</sequence>
<proteinExistence type="predicted"/>
<dbReference type="SUPFAM" id="SSF55718">
    <property type="entry name" value="SCP-like"/>
    <property type="match status" value="1"/>
</dbReference>
<gene>
    <name evidence="1" type="ORF">WMO63_15975</name>
</gene>